<evidence type="ECO:0000313" key="4">
    <source>
        <dbReference type="EMBL" id="KAJ6038864.1"/>
    </source>
</evidence>
<comment type="caution">
    <text evidence="4">The sequence shown here is derived from an EMBL/GenBank/DDBJ whole genome shotgun (WGS) entry which is preliminary data.</text>
</comment>
<keyword evidence="5" id="KW-1185">Reference proteome</keyword>
<evidence type="ECO:0000256" key="2">
    <source>
        <dbReference type="SAM" id="Phobius"/>
    </source>
</evidence>
<dbReference type="EMBL" id="JAQJZL010000008">
    <property type="protein sequence ID" value="KAJ6038864.1"/>
    <property type="molecule type" value="Genomic_DNA"/>
</dbReference>
<name>A0AAD6IAJ8_PENCN</name>
<evidence type="ECO:0000313" key="5">
    <source>
        <dbReference type="Proteomes" id="UP001219568"/>
    </source>
</evidence>
<feature type="transmembrane region" description="Helical" evidence="2">
    <location>
        <begin position="264"/>
        <end position="297"/>
    </location>
</feature>
<protein>
    <submittedName>
        <fullName evidence="4">Uncharacterized protein</fullName>
    </submittedName>
</protein>
<dbReference type="PANTHER" id="PTHR40622">
    <property type="match status" value="1"/>
</dbReference>
<proteinExistence type="predicted"/>
<evidence type="ECO:0000256" key="3">
    <source>
        <dbReference type="SAM" id="SignalP"/>
    </source>
</evidence>
<feature type="chain" id="PRO_5042203470" evidence="3">
    <location>
        <begin position="25"/>
        <end position="356"/>
    </location>
</feature>
<dbReference type="AlphaFoldDB" id="A0AAD6IAJ8"/>
<dbReference type="PANTHER" id="PTHR40622:SF1">
    <property type="match status" value="1"/>
</dbReference>
<gene>
    <name evidence="4" type="ORF">N7460_007581</name>
</gene>
<dbReference type="Proteomes" id="UP001219568">
    <property type="component" value="Unassembled WGS sequence"/>
</dbReference>
<feature type="signal peptide" evidence="3">
    <location>
        <begin position="1"/>
        <end position="24"/>
    </location>
</feature>
<reference evidence="4" key="1">
    <citation type="journal article" date="2023" name="IMA Fungus">
        <title>Comparative genomic study of the Penicillium genus elucidates a diverse pangenome and 15 lateral gene transfer events.</title>
        <authorList>
            <person name="Petersen C."/>
            <person name="Sorensen T."/>
            <person name="Nielsen M.R."/>
            <person name="Sondergaard T.E."/>
            <person name="Sorensen J.L."/>
            <person name="Fitzpatrick D.A."/>
            <person name="Frisvad J.C."/>
            <person name="Nielsen K.L."/>
        </authorList>
    </citation>
    <scope>NUCLEOTIDE SEQUENCE</scope>
    <source>
        <strain evidence="4">IBT 15450</strain>
    </source>
</reference>
<feature type="region of interest" description="Disordered" evidence="1">
    <location>
        <begin position="187"/>
        <end position="213"/>
    </location>
</feature>
<feature type="compositionally biased region" description="Polar residues" evidence="1">
    <location>
        <begin position="190"/>
        <end position="213"/>
    </location>
</feature>
<keyword evidence="2" id="KW-0812">Transmembrane</keyword>
<sequence>MRLHPWSILSVVGAIASSIPLSTAHELHLPYLPSLSPEHDSDAYLFLKWTVTNGSLYANNDQIFPPTISMQLHAPQFKGQANARVGENDLELSYSLHARPLSSKEAGATSKIVRMRVDLMDFQGEPVTPNAVVLDLLAHPDGSQQITRIQMEPGKGHREGHDRPWHMKFWQTQMAGIINHTDKLKENKEVSSPVQPSRATAEQSTQARPSNTAQIDDIEEATQDGFIFSPYWSPSVYSHRSHSHGHPHRHDRDRTFMRLARPVILPAVLGAAAGLVVCLVGFIIGYACMLLSVCLGLHKNKQHRRSSDIHLEDGTCGEKSALMVPEIYMTDSDSDAYNLRYNNGITGAALGLEGSA</sequence>
<keyword evidence="2" id="KW-1133">Transmembrane helix</keyword>
<reference evidence="4" key="2">
    <citation type="submission" date="2023-01" db="EMBL/GenBank/DDBJ databases">
        <authorList>
            <person name="Petersen C."/>
        </authorList>
    </citation>
    <scope>NUCLEOTIDE SEQUENCE</scope>
    <source>
        <strain evidence="4">IBT 15450</strain>
    </source>
</reference>
<keyword evidence="3" id="KW-0732">Signal</keyword>
<accession>A0AAD6IAJ8</accession>
<organism evidence="4 5">
    <name type="scientific">Penicillium canescens</name>
    <dbReference type="NCBI Taxonomy" id="5083"/>
    <lineage>
        <taxon>Eukaryota</taxon>
        <taxon>Fungi</taxon>
        <taxon>Dikarya</taxon>
        <taxon>Ascomycota</taxon>
        <taxon>Pezizomycotina</taxon>
        <taxon>Eurotiomycetes</taxon>
        <taxon>Eurotiomycetidae</taxon>
        <taxon>Eurotiales</taxon>
        <taxon>Aspergillaceae</taxon>
        <taxon>Penicillium</taxon>
    </lineage>
</organism>
<evidence type="ECO:0000256" key="1">
    <source>
        <dbReference type="SAM" id="MobiDB-lite"/>
    </source>
</evidence>
<keyword evidence="2" id="KW-0472">Membrane</keyword>